<dbReference type="Proteomes" id="UP000134642">
    <property type="component" value="Segment"/>
</dbReference>
<evidence type="ECO:0000313" key="2">
    <source>
        <dbReference type="Proteomes" id="UP000134642"/>
    </source>
</evidence>
<reference evidence="1 2" key="1">
    <citation type="journal article" date="2014" name="Vet. Microbiol.">
        <title>Complete genome sequence analysis of goatpox virus isolated from China shows high variation.</title>
        <authorList>
            <person name="Zeng X."/>
            <person name="Chi X."/>
            <person name="Li W."/>
            <person name="Hao W."/>
            <person name="Li M."/>
            <person name="Huang X."/>
            <person name="Huang Y."/>
            <person name="Rock D.L."/>
            <person name="Luo S."/>
            <person name="Wang S."/>
        </authorList>
    </citation>
    <scope>NUCLEOTIDE SEQUENCE [LARGE SCALE GENOMIC DNA]</scope>
    <source>
        <strain evidence="1">FZ</strain>
    </source>
</reference>
<protein>
    <recommendedName>
        <fullName evidence="3">Maturation protein</fullName>
    </recommendedName>
</protein>
<name>A0A075CLA7_9POXV</name>
<sequence>MEDSAGNKRRKKRKPKTTVQDEECMTCSSCYSKLVKVSDITKVSLNEYKVGGKGNILTCSACGSELRMLNGFVN</sequence>
<dbReference type="Pfam" id="PF05077">
    <property type="entry name" value="DUF678"/>
    <property type="match status" value="1"/>
</dbReference>
<proteinExistence type="predicted"/>
<gene>
    <name evidence="1" type="primary">GTPV106</name>
</gene>
<evidence type="ECO:0000313" key="1">
    <source>
        <dbReference type="EMBL" id="AGZ95426.1"/>
    </source>
</evidence>
<evidence type="ECO:0008006" key="3">
    <source>
        <dbReference type="Google" id="ProtNLM"/>
    </source>
</evidence>
<accession>A0A075CLA7</accession>
<dbReference type="InterPro" id="IPR007769">
    <property type="entry name" value="Poxvirus_A19"/>
</dbReference>
<dbReference type="EMBL" id="KC951854">
    <property type="protein sequence ID" value="AGZ95426.1"/>
    <property type="molecule type" value="Genomic_DNA"/>
</dbReference>
<organism evidence="1 2">
    <name type="scientific">Goatpox virus FZ</name>
    <dbReference type="NCBI Taxonomy" id="1416740"/>
    <lineage>
        <taxon>Viruses</taxon>
        <taxon>Varidnaviria</taxon>
        <taxon>Bamfordvirae</taxon>
        <taxon>Nucleocytoviricota</taxon>
        <taxon>Pokkesviricetes</taxon>
        <taxon>Chitovirales</taxon>
        <taxon>Poxviridae</taxon>
        <taxon>Chordopoxvirinae</taxon>
        <taxon>Capripoxvirus</taxon>
        <taxon>Capripoxvirus goatpox</taxon>
        <taxon>Goatpox virus</taxon>
    </lineage>
</organism>